<organism evidence="1">
    <name type="scientific">Rhizopus microsporus var. microsporus</name>
    <dbReference type="NCBI Taxonomy" id="86635"/>
    <lineage>
        <taxon>Eukaryota</taxon>
        <taxon>Fungi</taxon>
        <taxon>Fungi incertae sedis</taxon>
        <taxon>Mucoromycota</taxon>
        <taxon>Mucoromycotina</taxon>
        <taxon>Mucoromycetes</taxon>
        <taxon>Mucorales</taxon>
        <taxon>Mucorineae</taxon>
        <taxon>Rhizopodaceae</taxon>
        <taxon>Rhizopus</taxon>
    </lineage>
</organism>
<name>A0A1X0R066_RHIZD</name>
<sequence>MSRGGVFLHIIGLNGLVYDSKTNLCYVFNYLYSLIFFQNICSKLKKKNSKYWQ</sequence>
<dbReference type="EMBL" id="KV921945">
    <property type="protein sequence ID" value="ORE05427.1"/>
    <property type="molecule type" value="Genomic_DNA"/>
</dbReference>
<dbReference type="Proteomes" id="UP000242414">
    <property type="component" value="Unassembled WGS sequence"/>
</dbReference>
<gene>
    <name evidence="1" type="ORF">BCV72DRAFT_229883</name>
</gene>
<proteinExistence type="predicted"/>
<evidence type="ECO:0000313" key="1">
    <source>
        <dbReference type="EMBL" id="ORE05427.1"/>
    </source>
</evidence>
<protein>
    <submittedName>
        <fullName evidence="1">Uncharacterized protein</fullName>
    </submittedName>
</protein>
<dbReference type="VEuPathDB" id="FungiDB:BCV72DRAFT_229883"/>
<accession>A0A1X0R066</accession>
<reference evidence="1" key="1">
    <citation type="journal article" date="2016" name="Proc. Natl. Acad. Sci. U.S.A.">
        <title>Lipid metabolic changes in an early divergent fungus govern the establishment of a mutualistic symbiosis with endobacteria.</title>
        <authorList>
            <person name="Lastovetsky O.A."/>
            <person name="Gaspar M.L."/>
            <person name="Mondo S.J."/>
            <person name="LaButti K.M."/>
            <person name="Sandor L."/>
            <person name="Grigoriev I.V."/>
            <person name="Henry S.A."/>
            <person name="Pawlowska T.E."/>
        </authorList>
    </citation>
    <scope>NUCLEOTIDE SEQUENCE [LARGE SCALE GENOMIC DNA]</scope>
    <source>
        <strain evidence="1">ATCC 52814</strain>
    </source>
</reference>
<dbReference type="AlphaFoldDB" id="A0A1X0R066"/>